<evidence type="ECO:0000256" key="4">
    <source>
        <dbReference type="ARBA" id="ARBA00022889"/>
    </source>
</evidence>
<comment type="subcellular location">
    <subcellularLocation>
        <location evidence="1">Cell junction</location>
    </subcellularLocation>
</comment>
<dbReference type="AlphaFoldDB" id="A0A6Q2ZPB0"/>
<dbReference type="Ensembl" id="ENSELUT00000083187.2">
    <property type="protein sequence ID" value="ENSELUP00000079641.2"/>
    <property type="gene ID" value="ENSELUG00000009958.3"/>
</dbReference>
<feature type="repeat" description="ARM" evidence="6">
    <location>
        <begin position="419"/>
        <end position="461"/>
    </location>
</feature>
<evidence type="ECO:0000313" key="9">
    <source>
        <dbReference type="Proteomes" id="UP000265140"/>
    </source>
</evidence>
<dbReference type="Bgee" id="ENSELUG00000009958">
    <property type="expression patterns" value="Expressed in spleen and 14 other cell types or tissues"/>
</dbReference>
<evidence type="ECO:0000256" key="2">
    <source>
        <dbReference type="ARBA" id="ARBA00005462"/>
    </source>
</evidence>
<dbReference type="InterPro" id="IPR000225">
    <property type="entry name" value="Armadillo"/>
</dbReference>
<dbReference type="SUPFAM" id="SSF48371">
    <property type="entry name" value="ARM repeat"/>
    <property type="match status" value="1"/>
</dbReference>
<dbReference type="GO" id="GO:0005886">
    <property type="term" value="C:plasma membrane"/>
    <property type="evidence" value="ECO:0007669"/>
    <property type="project" value="TreeGrafter"/>
</dbReference>
<organism evidence="8 9">
    <name type="scientific">Esox lucius</name>
    <name type="common">Northern pike</name>
    <dbReference type="NCBI Taxonomy" id="8010"/>
    <lineage>
        <taxon>Eukaryota</taxon>
        <taxon>Metazoa</taxon>
        <taxon>Chordata</taxon>
        <taxon>Craniata</taxon>
        <taxon>Vertebrata</taxon>
        <taxon>Euteleostomi</taxon>
        <taxon>Actinopterygii</taxon>
        <taxon>Neopterygii</taxon>
        <taxon>Teleostei</taxon>
        <taxon>Protacanthopterygii</taxon>
        <taxon>Esociformes</taxon>
        <taxon>Esocidae</taxon>
        <taxon>Esox</taxon>
    </lineage>
</organism>
<dbReference type="InterPro" id="IPR016024">
    <property type="entry name" value="ARM-type_fold"/>
</dbReference>
<reference evidence="8" key="3">
    <citation type="submission" date="2025-08" db="UniProtKB">
        <authorList>
            <consortium name="Ensembl"/>
        </authorList>
    </citation>
    <scope>IDENTIFICATION</scope>
</reference>
<dbReference type="Proteomes" id="UP000265140">
    <property type="component" value="Chromosome 2"/>
</dbReference>
<accession>A0A6Q2ZPB0</accession>
<dbReference type="Gene3D" id="1.25.10.10">
    <property type="entry name" value="Leucine-rich Repeat Variant"/>
    <property type="match status" value="1"/>
</dbReference>
<reference evidence="8" key="2">
    <citation type="submission" date="2020-02" db="EMBL/GenBank/DDBJ databases">
        <title>Esox lucius (northern pike) genome, fEsoLuc1, primary haplotype.</title>
        <authorList>
            <person name="Myers G."/>
            <person name="Karagic N."/>
            <person name="Meyer A."/>
            <person name="Pippel M."/>
            <person name="Reichard M."/>
            <person name="Winkler S."/>
            <person name="Tracey A."/>
            <person name="Sims Y."/>
            <person name="Howe K."/>
            <person name="Rhie A."/>
            <person name="Formenti G."/>
            <person name="Durbin R."/>
            <person name="Fedrigo O."/>
            <person name="Jarvis E.D."/>
        </authorList>
    </citation>
    <scope>NUCLEOTIDE SEQUENCE [LARGE SCALE GENOMIC DNA]</scope>
</reference>
<dbReference type="PANTHER" id="PTHR10372:SF1">
    <property type="entry name" value="PLAKOPHILIN-3"/>
    <property type="match status" value="1"/>
</dbReference>
<feature type="repeat" description="ARM" evidence="6">
    <location>
        <begin position="461"/>
        <end position="503"/>
    </location>
</feature>
<dbReference type="PROSITE" id="PS50176">
    <property type="entry name" value="ARM_REPEAT"/>
    <property type="match status" value="2"/>
</dbReference>
<keyword evidence="9" id="KW-1185">Reference proteome</keyword>
<reference evidence="8" key="4">
    <citation type="submission" date="2025-09" db="UniProtKB">
        <authorList>
            <consortium name="Ensembl"/>
        </authorList>
    </citation>
    <scope>IDENTIFICATION</scope>
</reference>
<evidence type="ECO:0000256" key="1">
    <source>
        <dbReference type="ARBA" id="ARBA00004282"/>
    </source>
</evidence>
<sequence length="873" mass="96156">MRGRCKGACAIAGERPTLHLNSYRGSLWWRQSVWSQSGLVEDSCVEGWSCSDTMSAKVFSDSCLLSARQHNTSVTTYAVPSDVQLGPEGSISDELARAKRVQQQVQLRLAERRSSSRTRLNGSHCTPPEHSGTMGYNTCGPGSSSNLAIHKPRTRTMVMPPGSQYLGGSSPRSVVELGPRYRISQPPVSTAYLHSDNNQLGGYLTSQATRSTISRSMCQSDHEVLSLDLGAPHTLSHKQHNPLASWVAPDGIVSECHSYHGGGIPAPGMMRRTLSGTLAQAGGWGGREADLLYQHSFKGPAHRTISRINRQHQHLSSESGMCASGGSVYGAEGQYQNVLQRATSLHSLKSVGKGMDVPDGGRNSADSNEKLRGMHSLDMPTAVRYLLMCDTAMQVLGAAYIQHQCYHSSDAKKQVRLLKGVPALVQLFSSDSQEVQRYSTGATRNLIYENMDNKTELIEAGGIDKLLSALKEPDEELRKNITGILWNLSSKDSLKEKLARETLNELTQRVIVPLCSRRDSEMIHLSQSEADMFYNTTGCLRNLSSVNKRTRQKMRDMQGLVDSLVTYIENSLEDEKAKDKGIENAVCVLRNLSYQLYSEIPPSTLLQLEGCTRNRGSTEFEAIGCFIPLSKKAKEKSRLIRPGNILPVFNCPILRQNQELSTFSEVNKQPKGAEWLWHPHVVGLYNKVLQHCETNTATREAAVGALQNITAGETRWASLLSWVILEQEQMLPVILGLLKTPSALEIRSLTGLLRNISRNRRIQDDMATKVVNILVSKIPSDSFQKEPGSEVVVNICGTLNNLVAGSSLAARDIAYFDGLPKLVAIKSAHDNSPGNLNAAKAASTVLCNMFQYNKLHKDYKQKGFTREDFTDTI</sequence>
<dbReference type="GO" id="GO:0005737">
    <property type="term" value="C:cytoplasm"/>
    <property type="evidence" value="ECO:0007669"/>
    <property type="project" value="TreeGrafter"/>
</dbReference>
<dbReference type="GeneTree" id="ENSGT00940000159515"/>
<dbReference type="PANTHER" id="PTHR10372">
    <property type="entry name" value="PLAKOPHILLIN-RELATED"/>
    <property type="match status" value="1"/>
</dbReference>
<evidence type="ECO:0000313" key="8">
    <source>
        <dbReference type="Ensembl" id="ENSELUP00000079641.2"/>
    </source>
</evidence>
<protein>
    <recommendedName>
        <fullName evidence="10">Plakophilin 3b</fullName>
    </recommendedName>
</protein>
<dbReference type="GO" id="GO:0098609">
    <property type="term" value="P:cell-cell adhesion"/>
    <property type="evidence" value="ECO:0007669"/>
    <property type="project" value="InterPro"/>
</dbReference>
<name>A0A6Q2ZPB0_ESOLU</name>
<evidence type="ECO:0008006" key="10">
    <source>
        <dbReference type="Google" id="ProtNLM"/>
    </source>
</evidence>
<feature type="region of interest" description="Disordered" evidence="7">
    <location>
        <begin position="111"/>
        <end position="135"/>
    </location>
</feature>
<dbReference type="InterPro" id="IPR011989">
    <property type="entry name" value="ARM-like"/>
</dbReference>
<evidence type="ECO:0000256" key="5">
    <source>
        <dbReference type="ARBA" id="ARBA00022949"/>
    </source>
</evidence>
<dbReference type="SMART" id="SM00185">
    <property type="entry name" value="ARM"/>
    <property type="match status" value="4"/>
</dbReference>
<dbReference type="Pfam" id="PF00514">
    <property type="entry name" value="Arm"/>
    <property type="match status" value="2"/>
</dbReference>
<keyword evidence="3" id="KW-0677">Repeat</keyword>
<dbReference type="InterPro" id="IPR028435">
    <property type="entry name" value="Plakophilin/d_Catenin"/>
</dbReference>
<reference evidence="9" key="1">
    <citation type="journal article" date="2014" name="PLoS ONE">
        <title>The genome and linkage map of the northern pike (Esox lucius): conserved synteny revealed between the salmonid sister group and the Neoteleostei.</title>
        <authorList>
            <person name="Rondeau E.B."/>
            <person name="Minkley D.R."/>
            <person name="Leong J.S."/>
            <person name="Messmer A.M."/>
            <person name="Jantzen J.R."/>
            <person name="von Schalburg K.R."/>
            <person name="Lemon C."/>
            <person name="Bird N.H."/>
            <person name="Koop B.F."/>
        </authorList>
    </citation>
    <scope>NUCLEOTIDE SEQUENCE</scope>
</reference>
<dbReference type="GO" id="GO:0005912">
    <property type="term" value="C:adherens junction"/>
    <property type="evidence" value="ECO:0007669"/>
    <property type="project" value="TreeGrafter"/>
</dbReference>
<keyword evidence="5" id="KW-0965">Cell junction</keyword>
<evidence type="ECO:0000256" key="6">
    <source>
        <dbReference type="PROSITE-ProRule" id="PRU00259"/>
    </source>
</evidence>
<evidence type="ECO:0000256" key="7">
    <source>
        <dbReference type="SAM" id="MobiDB-lite"/>
    </source>
</evidence>
<evidence type="ECO:0000256" key="3">
    <source>
        <dbReference type="ARBA" id="ARBA00022737"/>
    </source>
</evidence>
<proteinExistence type="inferred from homology"/>
<keyword evidence="4" id="KW-0130">Cell adhesion</keyword>
<dbReference type="GO" id="GO:0005634">
    <property type="term" value="C:nucleus"/>
    <property type="evidence" value="ECO:0007669"/>
    <property type="project" value="TreeGrafter"/>
</dbReference>
<comment type="similarity">
    <text evidence="2">Belongs to the beta-catenin family.</text>
</comment>